<sequence>MNAPELHLGDAETVADLTTYVGRARVLDPDGAVRLQASARTLAVWVGVLRGRGLTGEGTVLGLRVLPLAADAEVDEIVPLAGVSDRLARGLAGGTRLPVPPTTVRAGWAAVSPPRSGWQPLGEVSTTVLAQAARDGIAEVAQGVPDGAGSAAVDQLRARVWGRALPTGGGPDGLPAGVALGAHALGFLVGDTARVFAAGRWFRLSTPAGHVLVR</sequence>
<dbReference type="OrthoDB" id="4801220at2"/>
<evidence type="ECO:0000313" key="4">
    <source>
        <dbReference type="Proteomes" id="UP000318336"/>
    </source>
</evidence>
<dbReference type="InterPro" id="IPR058498">
    <property type="entry name" value="DUF8185"/>
</dbReference>
<dbReference type="EMBL" id="VFOK01000001">
    <property type="protein sequence ID" value="TQL32612.1"/>
    <property type="molecule type" value="Genomic_DNA"/>
</dbReference>
<evidence type="ECO:0000259" key="2">
    <source>
        <dbReference type="Pfam" id="PF26572"/>
    </source>
</evidence>
<dbReference type="Pfam" id="PF26572">
    <property type="entry name" value="DUF8185"/>
    <property type="match status" value="1"/>
</dbReference>
<gene>
    <name evidence="3" type="ORF">FB554_0742</name>
</gene>
<dbReference type="Proteomes" id="UP000318336">
    <property type="component" value="Unassembled WGS sequence"/>
</dbReference>
<accession>A0A542X9U7</accession>
<protein>
    <submittedName>
        <fullName evidence="3">Uncharacterized protein</fullName>
    </submittedName>
</protein>
<dbReference type="AlphaFoldDB" id="A0A542X9U7"/>
<reference evidence="3 4" key="1">
    <citation type="submission" date="2019-06" db="EMBL/GenBank/DDBJ databases">
        <title>Sequencing the genomes of 1000 actinobacteria strains.</title>
        <authorList>
            <person name="Klenk H.-P."/>
        </authorList>
    </citation>
    <scope>NUCLEOTIDE SEQUENCE [LARGE SCALE GENOMIC DNA]</scope>
    <source>
        <strain evidence="3 4">DSM 24617</strain>
    </source>
</reference>
<dbReference type="RefSeq" id="WP_142004681.1">
    <property type="nucleotide sequence ID" value="NZ_CAJTBP010000001.1"/>
</dbReference>
<organism evidence="3 4">
    <name type="scientific">Barrientosiimonas humi</name>
    <dbReference type="NCBI Taxonomy" id="999931"/>
    <lineage>
        <taxon>Bacteria</taxon>
        <taxon>Bacillati</taxon>
        <taxon>Actinomycetota</taxon>
        <taxon>Actinomycetes</taxon>
        <taxon>Micrococcales</taxon>
        <taxon>Dermacoccaceae</taxon>
        <taxon>Barrientosiimonas</taxon>
    </lineage>
</organism>
<comment type="caution">
    <text evidence="3">The sequence shown here is derived from an EMBL/GenBank/DDBJ whole genome shotgun (WGS) entry which is preliminary data.</text>
</comment>
<dbReference type="InterPro" id="IPR058323">
    <property type="entry name" value="DUF8010"/>
</dbReference>
<name>A0A542X9U7_9MICO</name>
<dbReference type="Pfam" id="PF26035">
    <property type="entry name" value="DUF8010"/>
    <property type="match status" value="1"/>
</dbReference>
<evidence type="ECO:0000259" key="1">
    <source>
        <dbReference type="Pfam" id="PF26035"/>
    </source>
</evidence>
<evidence type="ECO:0000313" key="3">
    <source>
        <dbReference type="EMBL" id="TQL32612.1"/>
    </source>
</evidence>
<proteinExistence type="predicted"/>
<feature type="domain" description="DUF8010" evidence="1">
    <location>
        <begin position="1"/>
        <end position="104"/>
    </location>
</feature>
<keyword evidence="4" id="KW-1185">Reference proteome</keyword>
<feature type="domain" description="DUF8185" evidence="2">
    <location>
        <begin position="113"/>
        <end position="214"/>
    </location>
</feature>